<dbReference type="FunFam" id="3.40.50.300:FF:000016">
    <property type="entry name" value="Oligopeptide ABC transporter ATP-binding component"/>
    <property type="match status" value="1"/>
</dbReference>
<evidence type="ECO:0000256" key="4">
    <source>
        <dbReference type="ARBA" id="ARBA00022741"/>
    </source>
</evidence>
<dbReference type="CDD" id="cd03257">
    <property type="entry name" value="ABC_NikE_OppD_transporters"/>
    <property type="match status" value="1"/>
</dbReference>
<evidence type="ECO:0000256" key="5">
    <source>
        <dbReference type="ARBA" id="ARBA00022840"/>
    </source>
</evidence>
<reference evidence="7 8" key="1">
    <citation type="submission" date="2019-07" db="EMBL/GenBank/DDBJ databases">
        <title>Qingshengfaniella alkalisoli gen. nov., sp. nov., isolated from saline soil.</title>
        <authorList>
            <person name="Xu L."/>
            <person name="Huang X.-X."/>
            <person name="Sun J.-Q."/>
        </authorList>
    </citation>
    <scope>NUCLEOTIDE SEQUENCE [LARGE SCALE GENOMIC DNA]</scope>
    <source>
        <strain evidence="7 8">DSM 27279</strain>
    </source>
</reference>
<dbReference type="GO" id="GO:0055085">
    <property type="term" value="P:transmembrane transport"/>
    <property type="evidence" value="ECO:0007669"/>
    <property type="project" value="UniProtKB-ARBA"/>
</dbReference>
<name>A0A556APZ9_9BURK</name>
<keyword evidence="8" id="KW-1185">Reference proteome</keyword>
<evidence type="ECO:0000256" key="1">
    <source>
        <dbReference type="ARBA" id="ARBA00005417"/>
    </source>
</evidence>
<dbReference type="InterPro" id="IPR050319">
    <property type="entry name" value="ABC_transp_ATP-bind"/>
</dbReference>
<dbReference type="GO" id="GO:0005524">
    <property type="term" value="F:ATP binding"/>
    <property type="evidence" value="ECO:0007669"/>
    <property type="project" value="UniProtKB-KW"/>
</dbReference>
<comment type="caution">
    <text evidence="7">The sequence shown here is derived from an EMBL/GenBank/DDBJ whole genome shotgun (WGS) entry which is preliminary data.</text>
</comment>
<dbReference type="SMART" id="SM00382">
    <property type="entry name" value="AAA"/>
    <property type="match status" value="1"/>
</dbReference>
<dbReference type="EMBL" id="VLTJ01000022">
    <property type="protein sequence ID" value="TSH94974.1"/>
    <property type="molecule type" value="Genomic_DNA"/>
</dbReference>
<keyword evidence="5 7" id="KW-0067">ATP-binding</keyword>
<dbReference type="Gene3D" id="3.40.50.300">
    <property type="entry name" value="P-loop containing nucleotide triphosphate hydrolases"/>
    <property type="match status" value="1"/>
</dbReference>
<dbReference type="PROSITE" id="PS00211">
    <property type="entry name" value="ABC_TRANSPORTER_1"/>
    <property type="match status" value="1"/>
</dbReference>
<accession>A0A556APZ9</accession>
<keyword evidence="3" id="KW-0472">Membrane</keyword>
<dbReference type="GO" id="GO:0016887">
    <property type="term" value="F:ATP hydrolysis activity"/>
    <property type="evidence" value="ECO:0007669"/>
    <property type="project" value="InterPro"/>
</dbReference>
<proteinExistence type="inferred from homology"/>
<evidence type="ECO:0000313" key="7">
    <source>
        <dbReference type="EMBL" id="TSH94974.1"/>
    </source>
</evidence>
<dbReference type="AlphaFoldDB" id="A0A556APZ9"/>
<protein>
    <submittedName>
        <fullName evidence="7">ABC transporter ATP-binding protein</fullName>
    </submittedName>
</protein>
<keyword evidence="3" id="KW-1003">Cell membrane</keyword>
<dbReference type="OrthoDB" id="9802772at2"/>
<sequence length="279" mass="31186">MTGKAMRPRKLLDVVSLTKKYPSKTNLIGRPVEFHTAVNQVSFHVNEGEVLSLVGESGSGKSTIGKCLLKVTDMTEGFIYFDGQDISNLKPEEARTMRRNMQMIFQDPYSSLNPKHTVREILSLPLKVHRLARTGAEREKRIKEVLDLVGIPAAYMERYPHEFSGGQKQRIGIARALMSKPKLIIADEAVSALDVSIQAQVINLLVQLKKELGLTLLFISHDLAVVNYISDRVAVLYRGDLVEVGSVHEVYSQPKHEYTRLLLSSSPLPDPARRRGVSV</sequence>
<dbReference type="Proteomes" id="UP000318405">
    <property type="component" value="Unassembled WGS sequence"/>
</dbReference>
<evidence type="ECO:0000256" key="3">
    <source>
        <dbReference type="ARBA" id="ARBA00022475"/>
    </source>
</evidence>
<keyword evidence="4" id="KW-0547">Nucleotide-binding</keyword>
<dbReference type="InterPro" id="IPR003439">
    <property type="entry name" value="ABC_transporter-like_ATP-bd"/>
</dbReference>
<evidence type="ECO:0000313" key="8">
    <source>
        <dbReference type="Proteomes" id="UP000318405"/>
    </source>
</evidence>
<comment type="similarity">
    <text evidence="1">Belongs to the ABC transporter superfamily.</text>
</comment>
<dbReference type="InterPro" id="IPR017871">
    <property type="entry name" value="ABC_transporter-like_CS"/>
</dbReference>
<keyword evidence="2" id="KW-0813">Transport</keyword>
<dbReference type="PANTHER" id="PTHR43776:SF7">
    <property type="entry name" value="D,D-DIPEPTIDE TRANSPORT ATP-BINDING PROTEIN DDPF-RELATED"/>
    <property type="match status" value="1"/>
</dbReference>
<dbReference type="Pfam" id="PF00005">
    <property type="entry name" value="ABC_tran"/>
    <property type="match status" value="1"/>
</dbReference>
<gene>
    <name evidence="7" type="ORF">FOZ76_10875</name>
</gene>
<dbReference type="PANTHER" id="PTHR43776">
    <property type="entry name" value="TRANSPORT ATP-BINDING PROTEIN"/>
    <property type="match status" value="1"/>
</dbReference>
<organism evidence="7 8">
    <name type="scientific">Verticiella sediminum</name>
    <dbReference type="NCBI Taxonomy" id="1247510"/>
    <lineage>
        <taxon>Bacteria</taxon>
        <taxon>Pseudomonadati</taxon>
        <taxon>Pseudomonadota</taxon>
        <taxon>Betaproteobacteria</taxon>
        <taxon>Burkholderiales</taxon>
        <taxon>Alcaligenaceae</taxon>
        <taxon>Verticiella</taxon>
    </lineage>
</organism>
<dbReference type="SUPFAM" id="SSF52540">
    <property type="entry name" value="P-loop containing nucleoside triphosphate hydrolases"/>
    <property type="match status" value="1"/>
</dbReference>
<evidence type="ECO:0000256" key="2">
    <source>
        <dbReference type="ARBA" id="ARBA00022448"/>
    </source>
</evidence>
<dbReference type="PROSITE" id="PS50893">
    <property type="entry name" value="ABC_TRANSPORTER_2"/>
    <property type="match status" value="1"/>
</dbReference>
<dbReference type="InterPro" id="IPR027417">
    <property type="entry name" value="P-loop_NTPase"/>
</dbReference>
<feature type="domain" description="ABC transporter" evidence="6">
    <location>
        <begin position="12"/>
        <end position="263"/>
    </location>
</feature>
<evidence type="ECO:0000259" key="6">
    <source>
        <dbReference type="PROSITE" id="PS50893"/>
    </source>
</evidence>
<dbReference type="InterPro" id="IPR003593">
    <property type="entry name" value="AAA+_ATPase"/>
</dbReference>